<proteinExistence type="predicted"/>
<reference evidence="1 2" key="1">
    <citation type="submission" date="2018-08" db="EMBL/GenBank/DDBJ databases">
        <title>A genome reference for cultivated species of the human gut microbiota.</title>
        <authorList>
            <person name="Zou Y."/>
            <person name="Xue W."/>
            <person name="Luo G."/>
        </authorList>
    </citation>
    <scope>NUCLEOTIDE SEQUENCE [LARGE SCALE GENOMIC DNA]</scope>
    <source>
        <strain evidence="1 2">AM30-26</strain>
    </source>
</reference>
<comment type="caution">
    <text evidence="1">The sequence shown here is derived from an EMBL/GenBank/DDBJ whole genome shotgun (WGS) entry which is preliminary data.</text>
</comment>
<accession>A0A414HV69</accession>
<gene>
    <name evidence="1" type="ORF">DW780_01160</name>
</gene>
<name>A0A414HV69_BACT4</name>
<sequence length="129" mass="15051">MEKFRNILILTDWDIFVTFVAIKLKLYIMSFKVKFIVSFKLCNSEKELLPALSESFEDTLKRFLLPYHVHFEHPHRRTKSASLFAVYTIELEAHKPEIVYYLGKLIEGEAGVLQLFDAGIESFSFQVVS</sequence>
<dbReference type="RefSeq" id="WP_118214344.1">
    <property type="nucleotide sequence ID" value="NZ_JADMTW010000022.1"/>
</dbReference>
<dbReference type="AlphaFoldDB" id="A0A414HV69"/>
<dbReference type="Proteomes" id="UP000284785">
    <property type="component" value="Unassembled WGS sequence"/>
</dbReference>
<organism evidence="1 2">
    <name type="scientific">Bacteroides thetaiotaomicron</name>
    <dbReference type="NCBI Taxonomy" id="818"/>
    <lineage>
        <taxon>Bacteria</taxon>
        <taxon>Pseudomonadati</taxon>
        <taxon>Bacteroidota</taxon>
        <taxon>Bacteroidia</taxon>
        <taxon>Bacteroidales</taxon>
        <taxon>Bacteroidaceae</taxon>
        <taxon>Bacteroides</taxon>
    </lineage>
</organism>
<protein>
    <submittedName>
        <fullName evidence="1">Uncharacterized protein</fullName>
    </submittedName>
</protein>
<evidence type="ECO:0000313" key="1">
    <source>
        <dbReference type="EMBL" id="RHD91640.1"/>
    </source>
</evidence>
<evidence type="ECO:0000313" key="2">
    <source>
        <dbReference type="Proteomes" id="UP000284785"/>
    </source>
</evidence>
<dbReference type="EMBL" id="QSJP01000001">
    <property type="protein sequence ID" value="RHD91640.1"/>
    <property type="molecule type" value="Genomic_DNA"/>
</dbReference>